<evidence type="ECO:0000313" key="3">
    <source>
        <dbReference type="Proteomes" id="UP000233469"/>
    </source>
</evidence>
<proteinExistence type="predicted"/>
<name>A0A2N1N0I1_9GLOM</name>
<keyword evidence="1" id="KW-0472">Membrane</keyword>
<comment type="caution">
    <text evidence="2">The sequence shown here is derived from an EMBL/GenBank/DDBJ whole genome shotgun (WGS) entry which is preliminary data.</text>
</comment>
<accession>A0A2N1N0I1</accession>
<dbReference type="AlphaFoldDB" id="A0A2N1N0I1"/>
<sequence length="53" mass="6291">MGECVNGRRRGEQRPQMLYNIFLRYGFYSTAIWIYGCNKIQIVLQRSTFSPDI</sequence>
<gene>
    <name evidence="2" type="ORF">RhiirC2_783538</name>
</gene>
<protein>
    <submittedName>
        <fullName evidence="2">Uncharacterized protein</fullName>
    </submittedName>
</protein>
<dbReference type="Proteomes" id="UP000233469">
    <property type="component" value="Unassembled WGS sequence"/>
</dbReference>
<evidence type="ECO:0000313" key="2">
    <source>
        <dbReference type="EMBL" id="PKK67405.1"/>
    </source>
</evidence>
<feature type="transmembrane region" description="Helical" evidence="1">
    <location>
        <begin position="17"/>
        <end position="36"/>
    </location>
</feature>
<reference evidence="2 3" key="1">
    <citation type="submission" date="2016-04" db="EMBL/GenBank/DDBJ databases">
        <title>Genome analyses suggest a sexual origin of heterokaryosis in a supposedly ancient asexual fungus.</title>
        <authorList>
            <person name="Ropars J."/>
            <person name="Sedzielewska K."/>
            <person name="Noel J."/>
            <person name="Charron P."/>
            <person name="Farinelli L."/>
            <person name="Marton T."/>
            <person name="Kruger M."/>
            <person name="Pelin A."/>
            <person name="Brachmann A."/>
            <person name="Corradi N."/>
        </authorList>
    </citation>
    <scope>NUCLEOTIDE SEQUENCE [LARGE SCALE GENOMIC DNA]</scope>
    <source>
        <strain evidence="2 3">C2</strain>
    </source>
</reference>
<keyword evidence="1" id="KW-1133">Transmembrane helix</keyword>
<dbReference type="EMBL" id="LLXL01000965">
    <property type="protein sequence ID" value="PKK67405.1"/>
    <property type="molecule type" value="Genomic_DNA"/>
</dbReference>
<reference evidence="2 3" key="2">
    <citation type="submission" date="2017-10" db="EMBL/GenBank/DDBJ databases">
        <title>Extensive intraspecific genome diversity in a model arbuscular mycorrhizal fungus.</title>
        <authorList>
            <person name="Chen E.C.H."/>
            <person name="Morin E."/>
            <person name="Baudet D."/>
            <person name="Noel J."/>
            <person name="Ndikumana S."/>
            <person name="Charron P."/>
            <person name="St-Onge C."/>
            <person name="Giorgi J."/>
            <person name="Grigoriev I.V."/>
            <person name="Roux C."/>
            <person name="Martin F.M."/>
            <person name="Corradi N."/>
        </authorList>
    </citation>
    <scope>NUCLEOTIDE SEQUENCE [LARGE SCALE GENOMIC DNA]</scope>
    <source>
        <strain evidence="2 3">C2</strain>
    </source>
</reference>
<organism evidence="2 3">
    <name type="scientific">Rhizophagus irregularis</name>
    <dbReference type="NCBI Taxonomy" id="588596"/>
    <lineage>
        <taxon>Eukaryota</taxon>
        <taxon>Fungi</taxon>
        <taxon>Fungi incertae sedis</taxon>
        <taxon>Mucoromycota</taxon>
        <taxon>Glomeromycotina</taxon>
        <taxon>Glomeromycetes</taxon>
        <taxon>Glomerales</taxon>
        <taxon>Glomeraceae</taxon>
        <taxon>Rhizophagus</taxon>
    </lineage>
</organism>
<evidence type="ECO:0000256" key="1">
    <source>
        <dbReference type="SAM" id="Phobius"/>
    </source>
</evidence>
<keyword evidence="1" id="KW-0812">Transmembrane</keyword>